<comment type="caution">
    <text evidence="3">The sequence shown here is derived from an EMBL/GenBank/DDBJ whole genome shotgun (WGS) entry which is preliminary data.</text>
</comment>
<name>A0A2A4J9V4_HELVI</name>
<gene>
    <name evidence="3" type="ORF">B5V51_5492</name>
</gene>
<keyword evidence="1" id="KW-0472">Membrane</keyword>
<evidence type="ECO:0000256" key="1">
    <source>
        <dbReference type="SAM" id="Phobius"/>
    </source>
</evidence>
<proteinExistence type="predicted"/>
<sequence>MEKWDIDLDLIWQVKLHPELYNAQHIDFQNSEARGAAWMSIAKKLNSTTYLTRRRWSELEKNFGDMIIAKRNDLPHKAALYSRQMLFLAPIVHAEADILAGKISAFTERSIASSSTGPLIDFFISMGRMVEKFDKKTQIEIKDKVFQLVRDAEMPINKTAYFQLWEWLKFFISTFVIFYIFIIFLKLNPTLLSS</sequence>
<dbReference type="SMART" id="SM00595">
    <property type="entry name" value="MADF"/>
    <property type="match status" value="1"/>
</dbReference>
<dbReference type="PANTHER" id="PTHR12243">
    <property type="entry name" value="MADF DOMAIN TRANSCRIPTION FACTOR"/>
    <property type="match status" value="1"/>
</dbReference>
<dbReference type="InterPro" id="IPR039353">
    <property type="entry name" value="TF_Adf1"/>
</dbReference>
<feature type="domain" description="MADF" evidence="2">
    <location>
        <begin position="9"/>
        <end position="93"/>
    </location>
</feature>
<dbReference type="Pfam" id="PF10545">
    <property type="entry name" value="MADF_DNA_bdg"/>
    <property type="match status" value="1"/>
</dbReference>
<dbReference type="PROSITE" id="PS51029">
    <property type="entry name" value="MADF"/>
    <property type="match status" value="1"/>
</dbReference>
<accession>A0A2A4J9V4</accession>
<dbReference type="EMBL" id="NWSH01002482">
    <property type="protein sequence ID" value="PCG68202.1"/>
    <property type="molecule type" value="Genomic_DNA"/>
</dbReference>
<dbReference type="PANTHER" id="PTHR12243:SF67">
    <property type="entry name" value="COREPRESSOR OF PANGOLIN, ISOFORM A-RELATED"/>
    <property type="match status" value="1"/>
</dbReference>
<dbReference type="InterPro" id="IPR006578">
    <property type="entry name" value="MADF-dom"/>
</dbReference>
<keyword evidence="1" id="KW-1133">Transmembrane helix</keyword>
<reference evidence="3" key="1">
    <citation type="submission" date="2017-09" db="EMBL/GenBank/DDBJ databases">
        <title>Contemporary evolution of a Lepidopteran species, Heliothis virescens, in response to modern agricultural practices.</title>
        <authorList>
            <person name="Fritz M.L."/>
            <person name="Deyonke A.M."/>
            <person name="Papanicolaou A."/>
            <person name="Micinski S."/>
            <person name="Westbrook J."/>
            <person name="Gould F."/>
        </authorList>
    </citation>
    <scope>NUCLEOTIDE SEQUENCE [LARGE SCALE GENOMIC DNA]</scope>
    <source>
        <strain evidence="3">HvINT-</strain>
        <tissue evidence="3">Whole body</tissue>
    </source>
</reference>
<keyword evidence="1" id="KW-0812">Transmembrane</keyword>
<organism evidence="3">
    <name type="scientific">Heliothis virescens</name>
    <name type="common">Tobacco budworm moth</name>
    <dbReference type="NCBI Taxonomy" id="7102"/>
    <lineage>
        <taxon>Eukaryota</taxon>
        <taxon>Metazoa</taxon>
        <taxon>Ecdysozoa</taxon>
        <taxon>Arthropoda</taxon>
        <taxon>Hexapoda</taxon>
        <taxon>Insecta</taxon>
        <taxon>Pterygota</taxon>
        <taxon>Neoptera</taxon>
        <taxon>Endopterygota</taxon>
        <taxon>Lepidoptera</taxon>
        <taxon>Glossata</taxon>
        <taxon>Ditrysia</taxon>
        <taxon>Noctuoidea</taxon>
        <taxon>Noctuidae</taxon>
        <taxon>Heliothinae</taxon>
        <taxon>Heliothis</taxon>
    </lineage>
</organism>
<dbReference type="AlphaFoldDB" id="A0A2A4J9V4"/>
<evidence type="ECO:0000313" key="3">
    <source>
        <dbReference type="EMBL" id="PCG68202.1"/>
    </source>
</evidence>
<protein>
    <recommendedName>
        <fullName evidence="2">MADF domain-containing protein</fullName>
    </recommendedName>
</protein>
<evidence type="ECO:0000259" key="2">
    <source>
        <dbReference type="PROSITE" id="PS51029"/>
    </source>
</evidence>
<feature type="transmembrane region" description="Helical" evidence="1">
    <location>
        <begin position="167"/>
        <end position="185"/>
    </location>
</feature>